<feature type="coiled-coil region" evidence="2">
    <location>
        <begin position="95"/>
        <end position="124"/>
    </location>
</feature>
<dbReference type="EMBL" id="JBHLZF010000002">
    <property type="protein sequence ID" value="MFB9897869.1"/>
    <property type="molecule type" value="Genomic_DNA"/>
</dbReference>
<keyword evidence="6" id="KW-1185">Reference proteome</keyword>
<dbReference type="InterPro" id="IPR006143">
    <property type="entry name" value="RND_pump_MFP"/>
</dbReference>
<dbReference type="InterPro" id="IPR058625">
    <property type="entry name" value="MdtA-like_BSH"/>
</dbReference>
<dbReference type="Gene3D" id="1.10.287.470">
    <property type="entry name" value="Helix hairpin bin"/>
    <property type="match status" value="1"/>
</dbReference>
<evidence type="ECO:0000313" key="6">
    <source>
        <dbReference type="Proteomes" id="UP001589688"/>
    </source>
</evidence>
<gene>
    <name evidence="5" type="ORF">ACFFK8_08690</name>
</gene>
<dbReference type="RefSeq" id="WP_005843978.1">
    <property type="nucleotide sequence ID" value="NZ_JADU01000001.1"/>
</dbReference>
<evidence type="ECO:0000259" key="3">
    <source>
        <dbReference type="Pfam" id="PF25917"/>
    </source>
</evidence>
<comment type="similarity">
    <text evidence="1">Belongs to the membrane fusion protein (MFP) (TC 8.A.1) family.</text>
</comment>
<reference evidence="5 6" key="1">
    <citation type="submission" date="2024-09" db="EMBL/GenBank/DDBJ databases">
        <authorList>
            <person name="Sun Q."/>
            <person name="Mori K."/>
        </authorList>
    </citation>
    <scope>NUCLEOTIDE SEQUENCE [LARGE SCALE GENOMIC DNA]</scope>
    <source>
        <strain evidence="5 6">ATCC 51272</strain>
    </source>
</reference>
<feature type="domain" description="Multidrug resistance protein MdtA-like barrel-sandwich hybrid" evidence="3">
    <location>
        <begin position="57"/>
        <end position="191"/>
    </location>
</feature>
<evidence type="ECO:0000313" key="5">
    <source>
        <dbReference type="EMBL" id="MFB9897869.1"/>
    </source>
</evidence>
<dbReference type="Gene3D" id="2.40.420.20">
    <property type="match status" value="1"/>
</dbReference>
<dbReference type="Proteomes" id="UP001589688">
    <property type="component" value="Unassembled WGS sequence"/>
</dbReference>
<dbReference type="Gene3D" id="2.40.50.100">
    <property type="match status" value="1"/>
</dbReference>
<dbReference type="Pfam" id="PF25917">
    <property type="entry name" value="BSH_RND"/>
    <property type="match status" value="1"/>
</dbReference>
<dbReference type="Pfam" id="PF25954">
    <property type="entry name" value="Beta-barrel_RND_2"/>
    <property type="match status" value="1"/>
</dbReference>
<comment type="caution">
    <text evidence="5">The sequence shown here is derived from an EMBL/GenBank/DDBJ whole genome shotgun (WGS) entry which is preliminary data.</text>
</comment>
<evidence type="ECO:0000259" key="4">
    <source>
        <dbReference type="Pfam" id="PF25954"/>
    </source>
</evidence>
<dbReference type="NCBIfam" id="TIGR01730">
    <property type="entry name" value="RND_mfp"/>
    <property type="match status" value="1"/>
</dbReference>
<evidence type="ECO:0000256" key="1">
    <source>
        <dbReference type="ARBA" id="ARBA00009477"/>
    </source>
</evidence>
<dbReference type="PROSITE" id="PS51257">
    <property type="entry name" value="PROKAR_LIPOPROTEIN"/>
    <property type="match status" value="1"/>
</dbReference>
<dbReference type="PANTHER" id="PTHR30469">
    <property type="entry name" value="MULTIDRUG RESISTANCE PROTEIN MDTA"/>
    <property type="match status" value="1"/>
</dbReference>
<dbReference type="InterPro" id="IPR058792">
    <property type="entry name" value="Beta-barrel_RND_2"/>
</dbReference>
<keyword evidence="2" id="KW-0175">Coiled coil</keyword>
<proteinExistence type="inferred from homology"/>
<feature type="domain" description="CusB-like beta-barrel" evidence="4">
    <location>
        <begin position="204"/>
        <end position="278"/>
    </location>
</feature>
<dbReference type="SUPFAM" id="SSF111369">
    <property type="entry name" value="HlyD-like secretion proteins"/>
    <property type="match status" value="1"/>
</dbReference>
<dbReference type="Gene3D" id="2.40.30.170">
    <property type="match status" value="1"/>
</dbReference>
<accession>A0ABV5ZKJ5</accession>
<organism evidence="5 6">
    <name type="scientific">Hallella seregens ATCC 51272</name>
    <dbReference type="NCBI Taxonomy" id="1336250"/>
    <lineage>
        <taxon>Bacteria</taxon>
        <taxon>Pseudomonadati</taxon>
        <taxon>Bacteroidota</taxon>
        <taxon>Bacteroidia</taxon>
        <taxon>Bacteroidales</taxon>
        <taxon>Prevotellaceae</taxon>
        <taxon>Hallella</taxon>
    </lineage>
</organism>
<protein>
    <submittedName>
        <fullName evidence="5">Efflux RND transporter periplasmic adaptor subunit</fullName>
    </submittedName>
</protein>
<sequence>MKFHHLFMAATLAALTSCSERNPQSSTETPIRVRTYFPAISHEGELLVSGTVSARQTAVISTKVMGSIEKIHIRQGDHVRQGQTLATINSGDLKAKEAQAQAMIAEARAAAHDAEKDHQRYQTLHTQKSVSDKELENVALRAASARARLQMARQGLNEVRAMLAYARIRAPFSGTVTQKMVDEGTIANPGMPLLAIEQSGELNVTAAIPESYITRVKPGDKVRVEVKAAGLTADGTVSELSPSAAMTGGQYAMKVSIPQVDRQKLRAGMYAGVRLAGKSSSDGTAQIWINRSSVVTKDQLTGVYVVGNDNRAVLHWVRLGQASGDRQAVLSGLKPDDRIIEAGHARLYNGQKVSFAN</sequence>
<dbReference type="PANTHER" id="PTHR30469:SF38">
    <property type="entry name" value="HLYD FAMILY SECRETION PROTEIN"/>
    <property type="match status" value="1"/>
</dbReference>
<evidence type="ECO:0000256" key="2">
    <source>
        <dbReference type="SAM" id="Coils"/>
    </source>
</evidence>
<name>A0ABV5ZKJ5_9BACT</name>